<sequence length="76" mass="8616">MNKKNKWFDALSYLSLVSQIGFSMVTPILLCGWIGSKLDEKFNKEPLFFIIFILLGIGAAFLNLFKISATATKKRK</sequence>
<dbReference type="Proteomes" id="UP000242497">
    <property type="component" value="Unassembled WGS sequence"/>
</dbReference>
<feature type="transmembrane region" description="Helical" evidence="1">
    <location>
        <begin position="12"/>
        <end position="35"/>
    </location>
</feature>
<dbReference type="OrthoDB" id="1708087at2"/>
<keyword evidence="3" id="KW-1185">Reference proteome</keyword>
<evidence type="ECO:0000313" key="2">
    <source>
        <dbReference type="EMBL" id="SHJ85779.1"/>
    </source>
</evidence>
<keyword evidence="1" id="KW-0812">Transmembrane</keyword>
<name>A0A1M6MQV5_9FIRM</name>
<evidence type="ECO:0000313" key="3">
    <source>
        <dbReference type="Proteomes" id="UP000242497"/>
    </source>
</evidence>
<organism evidence="2 3">
    <name type="scientific">Tepidibacter formicigenes DSM 15518</name>
    <dbReference type="NCBI Taxonomy" id="1123349"/>
    <lineage>
        <taxon>Bacteria</taxon>
        <taxon>Bacillati</taxon>
        <taxon>Bacillota</taxon>
        <taxon>Clostridia</taxon>
        <taxon>Peptostreptococcales</taxon>
        <taxon>Peptostreptococcaceae</taxon>
        <taxon>Tepidibacter</taxon>
    </lineage>
</organism>
<dbReference type="EMBL" id="FRAE01000017">
    <property type="protein sequence ID" value="SHJ85779.1"/>
    <property type="molecule type" value="Genomic_DNA"/>
</dbReference>
<evidence type="ECO:0000256" key="1">
    <source>
        <dbReference type="SAM" id="Phobius"/>
    </source>
</evidence>
<keyword evidence="1" id="KW-0472">Membrane</keyword>
<accession>A0A1M6MQV5</accession>
<dbReference type="AlphaFoldDB" id="A0A1M6MQV5"/>
<protein>
    <submittedName>
        <fullName evidence="2">Putative F0F1-ATPase subunit Ca2+/Mg2+ transporter</fullName>
    </submittedName>
</protein>
<dbReference type="InterPro" id="IPR032820">
    <property type="entry name" value="ATPase_put"/>
</dbReference>
<feature type="transmembrane region" description="Helical" evidence="1">
    <location>
        <begin position="47"/>
        <end position="65"/>
    </location>
</feature>
<dbReference type="RefSeq" id="WP_072887910.1">
    <property type="nucleotide sequence ID" value="NZ_FRAE01000017.1"/>
</dbReference>
<dbReference type="STRING" id="1123349.SAMN02744037_01020"/>
<gene>
    <name evidence="2" type="ORF">SAMN02744037_01020</name>
</gene>
<dbReference type="Pfam" id="PF09527">
    <property type="entry name" value="ATPase_gene1"/>
    <property type="match status" value="1"/>
</dbReference>
<keyword evidence="1" id="KW-1133">Transmembrane helix</keyword>
<proteinExistence type="predicted"/>
<reference evidence="3" key="1">
    <citation type="submission" date="2016-11" db="EMBL/GenBank/DDBJ databases">
        <authorList>
            <person name="Varghese N."/>
            <person name="Submissions S."/>
        </authorList>
    </citation>
    <scope>NUCLEOTIDE SEQUENCE [LARGE SCALE GENOMIC DNA]</scope>
    <source>
        <strain evidence="3">DSM 15518</strain>
    </source>
</reference>